<dbReference type="Proteomes" id="UP001497383">
    <property type="component" value="Chromosome 1"/>
</dbReference>
<dbReference type="GeneID" id="92206283"/>
<feature type="chain" id="PRO_5045712961" description="Extracellular membrane protein CFEM domain-containing protein" evidence="2">
    <location>
        <begin position="16"/>
        <end position="181"/>
    </location>
</feature>
<feature type="region of interest" description="Disordered" evidence="1">
    <location>
        <begin position="125"/>
        <end position="157"/>
    </location>
</feature>
<keyword evidence="2" id="KW-0732">Signal</keyword>
<proteinExistence type="predicted"/>
<organism evidence="3 4">
    <name type="scientific">Lodderomyces beijingensis</name>
    <dbReference type="NCBI Taxonomy" id="1775926"/>
    <lineage>
        <taxon>Eukaryota</taxon>
        <taxon>Fungi</taxon>
        <taxon>Dikarya</taxon>
        <taxon>Ascomycota</taxon>
        <taxon>Saccharomycotina</taxon>
        <taxon>Pichiomycetes</taxon>
        <taxon>Debaryomycetaceae</taxon>
        <taxon>Candida/Lodderomyces clade</taxon>
        <taxon>Lodderomyces</taxon>
    </lineage>
</organism>
<evidence type="ECO:0000313" key="3">
    <source>
        <dbReference type="EMBL" id="CAK9436529.1"/>
    </source>
</evidence>
<keyword evidence="4" id="KW-1185">Reference proteome</keyword>
<name>A0ABP0ZFC6_9ASCO</name>
<evidence type="ECO:0000256" key="1">
    <source>
        <dbReference type="SAM" id="MobiDB-lite"/>
    </source>
</evidence>
<evidence type="ECO:0000313" key="4">
    <source>
        <dbReference type="Proteomes" id="UP001497383"/>
    </source>
</evidence>
<sequence>MKYFALLSLVPLALANRHLYARAYICDSQECIDAGSILNSECSDSQENVLACVCQLENSQYWGKLSECIANCDNPVTYSPEELKRLYCDAPTPSLSGSGNASATGSVDPSSALAAILSTLSGLSSEASSSTANDSSSGSETDESSATSATTSATTAATSTGNGAATIASASLLSLILLALL</sequence>
<protein>
    <recommendedName>
        <fullName evidence="5">Extracellular membrane protein CFEM domain-containing protein</fullName>
    </recommendedName>
</protein>
<feature type="signal peptide" evidence="2">
    <location>
        <begin position="1"/>
        <end position="15"/>
    </location>
</feature>
<dbReference type="RefSeq" id="XP_066828025.1">
    <property type="nucleotide sequence ID" value="XM_066970936.1"/>
</dbReference>
<dbReference type="EMBL" id="OZ022405">
    <property type="protein sequence ID" value="CAK9436529.1"/>
    <property type="molecule type" value="Genomic_DNA"/>
</dbReference>
<accession>A0ABP0ZFC6</accession>
<evidence type="ECO:0008006" key="5">
    <source>
        <dbReference type="Google" id="ProtNLM"/>
    </source>
</evidence>
<gene>
    <name evidence="3" type="ORF">LODBEIA_P10870</name>
</gene>
<reference evidence="3 4" key="1">
    <citation type="submission" date="2024-03" db="EMBL/GenBank/DDBJ databases">
        <authorList>
            <person name="Brejova B."/>
        </authorList>
    </citation>
    <scope>NUCLEOTIDE SEQUENCE [LARGE SCALE GENOMIC DNA]</scope>
    <source>
        <strain evidence="3 4">CBS 14171</strain>
    </source>
</reference>
<evidence type="ECO:0000256" key="2">
    <source>
        <dbReference type="SAM" id="SignalP"/>
    </source>
</evidence>